<evidence type="ECO:0000313" key="10">
    <source>
        <dbReference type="Proteomes" id="UP000000689"/>
    </source>
</evidence>
<evidence type="ECO:0000256" key="5">
    <source>
        <dbReference type="ARBA" id="ARBA00022692"/>
    </source>
</evidence>
<feature type="transmembrane region" description="Helical" evidence="8">
    <location>
        <begin position="190"/>
        <end position="219"/>
    </location>
</feature>
<evidence type="ECO:0000313" key="9">
    <source>
        <dbReference type="EMBL" id="CCD25096.1"/>
    </source>
</evidence>
<keyword evidence="4" id="KW-0337">GPI-anchor biosynthesis</keyword>
<evidence type="ECO:0000256" key="8">
    <source>
        <dbReference type="SAM" id="Phobius"/>
    </source>
</evidence>
<name>G0WBH6_NAUDC</name>
<dbReference type="RefSeq" id="XP_003670339.1">
    <property type="nucleotide sequence ID" value="XM_003670291.1"/>
</dbReference>
<dbReference type="STRING" id="1071378.G0WBH6"/>
<dbReference type="UniPathway" id="UPA00196"/>
<dbReference type="Proteomes" id="UP000000689">
    <property type="component" value="Chromosome 5"/>
</dbReference>
<evidence type="ECO:0000256" key="6">
    <source>
        <dbReference type="ARBA" id="ARBA00022989"/>
    </source>
</evidence>
<keyword evidence="7 8" id="KW-0472">Membrane</keyword>
<proteinExistence type="inferred from homology"/>
<reference evidence="9 10" key="1">
    <citation type="journal article" date="2011" name="Proc. Natl. Acad. Sci. U.S.A.">
        <title>Evolutionary erosion of yeast sex chromosomes by mating-type switching accidents.</title>
        <authorList>
            <person name="Gordon J.L."/>
            <person name="Armisen D."/>
            <person name="Proux-Wera E."/>
            <person name="Oheigeartaigh S.S."/>
            <person name="Byrne K.P."/>
            <person name="Wolfe K.H."/>
        </authorList>
    </citation>
    <scope>NUCLEOTIDE SEQUENCE [LARGE SCALE GENOMIC DNA]</scope>
    <source>
        <strain evidence="10">ATCC 10597 / BCRC 20456 / CBS 421 / NBRC 0211 / NRRL Y-12639</strain>
    </source>
</reference>
<comment type="pathway">
    <text evidence="2">Glycolipid biosynthesis; glycosylphosphatidylinositol-anchor biosynthesis.</text>
</comment>
<dbReference type="OrthoDB" id="196709at2759"/>
<protein>
    <recommendedName>
        <fullName evidence="11">Phosphatidylinositol N-acetylglucosaminyltransferase</fullName>
    </recommendedName>
</protein>
<sequence>MPEEESQLKKPWTRLLWLKQDYPDNYTDPTFLKFMENLRERKSKPKDYILKKDDYEKIRLNFLGFYHILLNTCFIFICFTYIYEYKANPVPLTGCVSFLLLCLSISNRFQTNELSALLNFKSSIILIFIMLTVSPILKSLSKTTASDSIWTLSFWLTIFYTFAIASTSLQNREKKTNEIRRPSNLSTNILLANVSVLASRLSSTTDVFCFLTLCIELNIILPSILKSGWNFTSLTISNLIVYVFLNISLGLSYTLLILAFSLFYLVVLPRWFFYWRVHYHRDDVEILTIWDPKTPIVDL</sequence>
<keyword evidence="10" id="KW-1185">Reference proteome</keyword>
<dbReference type="GO" id="GO:0006506">
    <property type="term" value="P:GPI anchor biosynthetic process"/>
    <property type="evidence" value="ECO:0007669"/>
    <property type="project" value="UniProtKB-UniPathway"/>
</dbReference>
<dbReference type="OMA" id="STSYHAF"/>
<feature type="transmembrane region" description="Helical" evidence="8">
    <location>
        <begin position="149"/>
        <end position="169"/>
    </location>
</feature>
<evidence type="ECO:0000256" key="2">
    <source>
        <dbReference type="ARBA" id="ARBA00004687"/>
    </source>
</evidence>
<dbReference type="Pfam" id="PF06432">
    <property type="entry name" value="GPI2"/>
    <property type="match status" value="1"/>
</dbReference>
<dbReference type="EMBL" id="HE580271">
    <property type="protein sequence ID" value="CCD25096.1"/>
    <property type="molecule type" value="Genomic_DNA"/>
</dbReference>
<evidence type="ECO:0000256" key="1">
    <source>
        <dbReference type="ARBA" id="ARBA00004141"/>
    </source>
</evidence>
<feature type="transmembrane region" description="Helical" evidence="8">
    <location>
        <begin position="89"/>
        <end position="106"/>
    </location>
</feature>
<dbReference type="AlphaFoldDB" id="G0WBH6"/>
<evidence type="ECO:0000256" key="3">
    <source>
        <dbReference type="ARBA" id="ARBA00008321"/>
    </source>
</evidence>
<accession>G0WBH6</accession>
<gene>
    <name evidence="9" type="primary">NDAI0E02790</name>
    <name evidence="9" type="ordered locus">NDAI_0E02790</name>
</gene>
<dbReference type="PIRSF" id="PIRSF016104">
    <property type="entry name" value="GPI2"/>
    <property type="match status" value="1"/>
</dbReference>
<dbReference type="PANTHER" id="PTHR12982">
    <property type="entry name" value="PHOSPHATIDYLINOSITOL GLYCAN, CLASS C"/>
    <property type="match status" value="1"/>
</dbReference>
<dbReference type="KEGG" id="ndi:NDAI_0E02790"/>
<dbReference type="GeneID" id="11498674"/>
<comment type="subcellular location">
    <subcellularLocation>
        <location evidence="1">Membrane</location>
        <topology evidence="1">Multi-pass membrane protein</topology>
    </subcellularLocation>
</comment>
<dbReference type="InterPro" id="IPR009450">
    <property type="entry name" value="Plno_GlcNAc_GPI2"/>
</dbReference>
<dbReference type="eggNOG" id="KOG3059">
    <property type="taxonomic scope" value="Eukaryota"/>
</dbReference>
<keyword evidence="6 8" id="KW-1133">Transmembrane helix</keyword>
<evidence type="ECO:0000256" key="4">
    <source>
        <dbReference type="ARBA" id="ARBA00022502"/>
    </source>
</evidence>
<feature type="transmembrane region" description="Helical" evidence="8">
    <location>
        <begin position="239"/>
        <end position="267"/>
    </location>
</feature>
<dbReference type="GO" id="GO:0000506">
    <property type="term" value="C:glycosylphosphatidylinositol-N-acetylglucosaminyltransferase (GPI-GnT) complex"/>
    <property type="evidence" value="ECO:0007669"/>
    <property type="project" value="EnsemblFungi"/>
</dbReference>
<dbReference type="HOGENOM" id="CLU_024002_2_0_1"/>
<dbReference type="PANTHER" id="PTHR12982:SF0">
    <property type="entry name" value="PHOSPHATIDYLINOSITOL N-ACETYLGLUCOSAMINYLTRANSFERASE SUBUNIT C"/>
    <property type="match status" value="1"/>
</dbReference>
<comment type="similarity">
    <text evidence="3">Belongs to the PIGC family.</text>
</comment>
<evidence type="ECO:0000256" key="7">
    <source>
        <dbReference type="ARBA" id="ARBA00023136"/>
    </source>
</evidence>
<feature type="transmembrane region" description="Helical" evidence="8">
    <location>
        <begin position="60"/>
        <end position="83"/>
    </location>
</feature>
<keyword evidence="5 8" id="KW-0812">Transmembrane</keyword>
<organism evidence="9 10">
    <name type="scientific">Naumovozyma dairenensis (strain ATCC 10597 / BCRC 20456 / CBS 421 / NBRC 0211 / NRRL Y-12639)</name>
    <name type="common">Saccharomyces dairenensis</name>
    <dbReference type="NCBI Taxonomy" id="1071378"/>
    <lineage>
        <taxon>Eukaryota</taxon>
        <taxon>Fungi</taxon>
        <taxon>Dikarya</taxon>
        <taxon>Ascomycota</taxon>
        <taxon>Saccharomycotina</taxon>
        <taxon>Saccharomycetes</taxon>
        <taxon>Saccharomycetales</taxon>
        <taxon>Saccharomycetaceae</taxon>
        <taxon>Naumovozyma</taxon>
    </lineage>
</organism>
<feature type="transmembrane region" description="Helical" evidence="8">
    <location>
        <begin position="118"/>
        <end position="137"/>
    </location>
</feature>
<evidence type="ECO:0008006" key="11">
    <source>
        <dbReference type="Google" id="ProtNLM"/>
    </source>
</evidence>